<evidence type="ECO:0000256" key="7">
    <source>
        <dbReference type="ARBA" id="ARBA00022840"/>
    </source>
</evidence>
<dbReference type="Proteomes" id="UP000184501">
    <property type="component" value="Unassembled WGS sequence"/>
</dbReference>
<dbReference type="InterPro" id="IPR036640">
    <property type="entry name" value="ABC1_TM_sf"/>
</dbReference>
<organism evidence="14 15">
    <name type="scientific">Streptoalloteichus hindustanus</name>
    <dbReference type="NCBI Taxonomy" id="2017"/>
    <lineage>
        <taxon>Bacteria</taxon>
        <taxon>Bacillati</taxon>
        <taxon>Actinomycetota</taxon>
        <taxon>Actinomycetes</taxon>
        <taxon>Pseudonocardiales</taxon>
        <taxon>Pseudonocardiaceae</taxon>
        <taxon>Streptoalloteichus</taxon>
    </lineage>
</organism>
<accession>A0A1M4YSC8</accession>
<keyword evidence="2" id="KW-0813">Transport</keyword>
<dbReference type="InterPro" id="IPR039421">
    <property type="entry name" value="Type_1_exporter"/>
</dbReference>
<evidence type="ECO:0000313" key="14">
    <source>
        <dbReference type="EMBL" id="SHF08256.1"/>
    </source>
</evidence>
<protein>
    <submittedName>
        <fullName evidence="14">ATP-binding cassette, subfamily B</fullName>
    </submittedName>
</protein>
<dbReference type="CDD" id="cd03228">
    <property type="entry name" value="ABCC_MRP_Like"/>
    <property type="match status" value="1"/>
</dbReference>
<dbReference type="AlphaFoldDB" id="A0A1M4YSC8"/>
<comment type="similarity">
    <text evidence="10">Belongs to the ABC transporter superfamily. Siderophore-Fe(3+) uptake transporter (SIUT) (TC 3.A.1.21) family.</text>
</comment>
<dbReference type="GO" id="GO:0034040">
    <property type="term" value="F:ATPase-coupled lipid transmembrane transporter activity"/>
    <property type="evidence" value="ECO:0007669"/>
    <property type="project" value="TreeGrafter"/>
</dbReference>
<evidence type="ECO:0000313" key="15">
    <source>
        <dbReference type="Proteomes" id="UP000184501"/>
    </source>
</evidence>
<evidence type="ECO:0000256" key="9">
    <source>
        <dbReference type="ARBA" id="ARBA00023136"/>
    </source>
</evidence>
<dbReference type="Gene3D" id="3.40.50.300">
    <property type="entry name" value="P-loop containing nucleotide triphosphate hydrolases"/>
    <property type="match status" value="1"/>
</dbReference>
<keyword evidence="6" id="KW-0547">Nucleotide-binding</keyword>
<evidence type="ECO:0000256" key="8">
    <source>
        <dbReference type="ARBA" id="ARBA00022989"/>
    </source>
</evidence>
<dbReference type="Gene3D" id="1.20.1560.10">
    <property type="entry name" value="ABC transporter type 1, transmembrane domain"/>
    <property type="match status" value="1"/>
</dbReference>
<keyword evidence="3" id="KW-1003">Cell membrane</keyword>
<evidence type="ECO:0000256" key="2">
    <source>
        <dbReference type="ARBA" id="ARBA00022448"/>
    </source>
</evidence>
<dbReference type="InterPro" id="IPR027417">
    <property type="entry name" value="P-loop_NTPase"/>
</dbReference>
<keyword evidence="15" id="KW-1185">Reference proteome</keyword>
<dbReference type="Pfam" id="PF00005">
    <property type="entry name" value="ABC_tran"/>
    <property type="match status" value="1"/>
</dbReference>
<dbReference type="InterPro" id="IPR003439">
    <property type="entry name" value="ABC_transporter-like_ATP-bd"/>
</dbReference>
<gene>
    <name evidence="14" type="ORF">SAMN05444320_102453</name>
</gene>
<dbReference type="PANTHER" id="PTHR24221:SF646">
    <property type="entry name" value="HAEMOLYSIN SECRETION ATP-BINDING PROTEIN"/>
    <property type="match status" value="1"/>
</dbReference>
<evidence type="ECO:0000256" key="5">
    <source>
        <dbReference type="ARBA" id="ARBA00022692"/>
    </source>
</evidence>
<sequence>MVTSARGKGREDPAPPASTPPASTPPASTPPASTPLDGVRDEVVARPSGLFDAQTYRTSVWRIAAQFPRITRITFQAAWRAGRAAHLVTLATQVVAALGAGFGLYSAAGVLRQLLTAGASADRVAAALPTLMMIVVALAVQASAETCGAYLGKRLAARMKRDARGRLLDAACHVELSAFDDPAWHEALERAETAGAPNFDATHGWIMATLHSLMLVVAAAGTLGVLDPVLLVALVVSVLPEGWSALRAARLDYESFHRCGLLRRRLWLLTRLVRGEPRAAAEIRAHTAQRFVMTEVDRIGGLLEAEELRLAAKHARLGSVARALGGVGLGAAYVLLGVFLATGRTPLAVAGAALIAVQVGRRRLAEVVRYGMRAYETGMYVLDYQRVLDDAAARTRPRTDRRVPVDPEVIRVENVSFGYHGSARPALREVSLEIRRGQIIALVGENGSGKSTLAKLLAGLYLPTGGRITWDGVDLAGVDPDSVSRAVAMVPQDTLHWPLTIRDNITLGADGPLDADRLRYAVAASGTDQVVAQMPHGLDTPLSRHYVHGAQASGGQWQRISVARALYRDAPVLVADEPTAALDARAEAQVYASLAELAAGRTCVLITHRMASVKIADHIYVLHEGRLVEEGTHESLLAAGGRYAELYALQASAYADDEPAVGARVSP</sequence>
<evidence type="ECO:0000256" key="12">
    <source>
        <dbReference type="SAM" id="Phobius"/>
    </source>
</evidence>
<evidence type="ECO:0000256" key="4">
    <source>
        <dbReference type="ARBA" id="ARBA00022519"/>
    </source>
</evidence>
<dbReference type="SUPFAM" id="SSF52540">
    <property type="entry name" value="P-loop containing nucleoside triphosphate hydrolases"/>
    <property type="match status" value="1"/>
</dbReference>
<dbReference type="FunFam" id="3.40.50.300:FF:000221">
    <property type="entry name" value="Multidrug ABC transporter ATP-binding protein"/>
    <property type="match status" value="1"/>
</dbReference>
<evidence type="ECO:0000256" key="10">
    <source>
        <dbReference type="ARBA" id="ARBA00023455"/>
    </source>
</evidence>
<feature type="compositionally biased region" description="Pro residues" evidence="11">
    <location>
        <begin position="14"/>
        <end position="33"/>
    </location>
</feature>
<dbReference type="SMART" id="SM00382">
    <property type="entry name" value="AAA"/>
    <property type="match status" value="1"/>
</dbReference>
<dbReference type="GO" id="GO:0016887">
    <property type="term" value="F:ATP hydrolysis activity"/>
    <property type="evidence" value="ECO:0007669"/>
    <property type="project" value="InterPro"/>
</dbReference>
<keyword evidence="5 12" id="KW-0812">Transmembrane</keyword>
<keyword evidence="4" id="KW-0997">Cell inner membrane</keyword>
<dbReference type="SUPFAM" id="SSF90123">
    <property type="entry name" value="ABC transporter transmembrane region"/>
    <property type="match status" value="1"/>
</dbReference>
<evidence type="ECO:0000256" key="1">
    <source>
        <dbReference type="ARBA" id="ARBA00004429"/>
    </source>
</evidence>
<dbReference type="EMBL" id="FQVN01000002">
    <property type="protein sequence ID" value="SHF08256.1"/>
    <property type="molecule type" value="Genomic_DNA"/>
</dbReference>
<reference evidence="14 15" key="1">
    <citation type="submission" date="2016-11" db="EMBL/GenBank/DDBJ databases">
        <authorList>
            <person name="Jaros S."/>
            <person name="Januszkiewicz K."/>
            <person name="Wedrychowicz H."/>
        </authorList>
    </citation>
    <scope>NUCLEOTIDE SEQUENCE [LARGE SCALE GENOMIC DNA]</scope>
    <source>
        <strain evidence="14 15">DSM 44523</strain>
    </source>
</reference>
<dbReference type="InterPro" id="IPR003593">
    <property type="entry name" value="AAA+_ATPase"/>
</dbReference>
<name>A0A1M4YSC8_STRHI</name>
<dbReference type="PANTHER" id="PTHR24221">
    <property type="entry name" value="ATP-BINDING CASSETTE SUB-FAMILY B"/>
    <property type="match status" value="1"/>
</dbReference>
<dbReference type="PROSITE" id="PS50893">
    <property type="entry name" value="ABC_TRANSPORTER_2"/>
    <property type="match status" value="1"/>
</dbReference>
<evidence type="ECO:0000256" key="11">
    <source>
        <dbReference type="SAM" id="MobiDB-lite"/>
    </source>
</evidence>
<keyword evidence="8 12" id="KW-1133">Transmembrane helix</keyword>
<feature type="region of interest" description="Disordered" evidence="11">
    <location>
        <begin position="1"/>
        <end position="38"/>
    </location>
</feature>
<evidence type="ECO:0000259" key="13">
    <source>
        <dbReference type="PROSITE" id="PS50893"/>
    </source>
</evidence>
<proteinExistence type="inferred from homology"/>
<dbReference type="GO" id="GO:0005524">
    <property type="term" value="F:ATP binding"/>
    <property type="evidence" value="ECO:0007669"/>
    <property type="project" value="UniProtKB-KW"/>
</dbReference>
<evidence type="ECO:0000256" key="3">
    <source>
        <dbReference type="ARBA" id="ARBA00022475"/>
    </source>
</evidence>
<feature type="domain" description="ABC transporter" evidence="13">
    <location>
        <begin position="410"/>
        <end position="649"/>
    </location>
</feature>
<feature type="transmembrane region" description="Helical" evidence="12">
    <location>
        <begin position="128"/>
        <end position="151"/>
    </location>
</feature>
<feature type="transmembrane region" description="Helical" evidence="12">
    <location>
        <begin position="87"/>
        <end position="108"/>
    </location>
</feature>
<keyword evidence="7 14" id="KW-0067">ATP-binding</keyword>
<dbReference type="GO" id="GO:0005886">
    <property type="term" value="C:plasma membrane"/>
    <property type="evidence" value="ECO:0007669"/>
    <property type="project" value="UniProtKB-SubCell"/>
</dbReference>
<comment type="subcellular location">
    <subcellularLocation>
        <location evidence="1">Cell inner membrane</location>
        <topology evidence="1">Multi-pass membrane protein</topology>
    </subcellularLocation>
</comment>
<evidence type="ECO:0000256" key="6">
    <source>
        <dbReference type="ARBA" id="ARBA00022741"/>
    </source>
</evidence>
<keyword evidence="9 12" id="KW-0472">Membrane</keyword>
<dbReference type="STRING" id="2017.SAMN05444320_102453"/>